<dbReference type="EMBL" id="SGXG01000001">
    <property type="protein sequence ID" value="RZS95055.1"/>
    <property type="molecule type" value="Genomic_DNA"/>
</dbReference>
<comment type="similarity">
    <text evidence="2 8">Belongs to the pantothenate synthetase family.</text>
</comment>
<evidence type="ECO:0000256" key="1">
    <source>
        <dbReference type="ARBA" id="ARBA00004990"/>
    </source>
</evidence>
<dbReference type="RefSeq" id="WP_130274215.1">
    <property type="nucleotide sequence ID" value="NZ_SGXG01000001.1"/>
</dbReference>
<dbReference type="InterPro" id="IPR004821">
    <property type="entry name" value="Cyt_trans-like"/>
</dbReference>
<feature type="binding site" evidence="8">
    <location>
        <begin position="184"/>
        <end position="187"/>
    </location>
    <ligand>
        <name>ATP</name>
        <dbReference type="ChEBI" id="CHEBI:30616"/>
    </ligand>
</feature>
<evidence type="ECO:0000256" key="7">
    <source>
        <dbReference type="ARBA" id="ARBA00048258"/>
    </source>
</evidence>
<evidence type="ECO:0000256" key="5">
    <source>
        <dbReference type="ARBA" id="ARBA00022741"/>
    </source>
</evidence>
<keyword evidence="3 8" id="KW-0436">Ligase</keyword>
<feature type="binding site" evidence="8">
    <location>
        <begin position="147"/>
        <end position="150"/>
    </location>
    <ligand>
        <name>ATP</name>
        <dbReference type="ChEBI" id="CHEBI:30616"/>
    </ligand>
</feature>
<dbReference type="GO" id="GO:0004592">
    <property type="term" value="F:pantoate-beta-alanine ligase activity"/>
    <property type="evidence" value="ECO:0007669"/>
    <property type="project" value="UniProtKB-UniRule"/>
</dbReference>
<dbReference type="EC" id="6.3.2.1" evidence="8"/>
<dbReference type="Pfam" id="PF02569">
    <property type="entry name" value="Pantoate_ligase"/>
    <property type="match status" value="1"/>
</dbReference>
<protein>
    <recommendedName>
        <fullName evidence="8">Pantothenate synthetase</fullName>
        <shortName evidence="8">PS</shortName>
        <ecNumber evidence="8">6.3.2.1</ecNumber>
    </recommendedName>
    <alternativeName>
        <fullName evidence="8">Pantoate--beta-alanine ligase</fullName>
    </alternativeName>
    <alternativeName>
        <fullName evidence="8">Pantoate-activating enzyme</fullName>
    </alternativeName>
</protein>
<proteinExistence type="inferred from homology"/>
<feature type="active site" description="Proton donor" evidence="8">
    <location>
        <position position="37"/>
    </location>
</feature>
<dbReference type="PANTHER" id="PTHR21299:SF1">
    <property type="entry name" value="PANTOATE--BETA-ALANINE LIGASE"/>
    <property type="match status" value="1"/>
</dbReference>
<gene>
    <name evidence="8" type="primary">panC</name>
    <name evidence="9" type="ORF">BC751_0570</name>
</gene>
<dbReference type="InterPro" id="IPR042176">
    <property type="entry name" value="Pantoate_ligase_C"/>
</dbReference>
<evidence type="ECO:0000256" key="6">
    <source>
        <dbReference type="ARBA" id="ARBA00022840"/>
    </source>
</evidence>
<dbReference type="UniPathway" id="UPA00028">
    <property type="reaction ID" value="UER00005"/>
</dbReference>
<evidence type="ECO:0000256" key="2">
    <source>
        <dbReference type="ARBA" id="ARBA00009256"/>
    </source>
</evidence>
<dbReference type="HAMAP" id="MF_00158">
    <property type="entry name" value="PanC"/>
    <property type="match status" value="1"/>
</dbReference>
<dbReference type="SUPFAM" id="SSF52374">
    <property type="entry name" value="Nucleotidylyl transferase"/>
    <property type="match status" value="1"/>
</dbReference>
<dbReference type="GO" id="GO:0005524">
    <property type="term" value="F:ATP binding"/>
    <property type="evidence" value="ECO:0007669"/>
    <property type="project" value="UniProtKB-KW"/>
</dbReference>
<dbReference type="GO" id="GO:0015940">
    <property type="term" value="P:pantothenate biosynthetic process"/>
    <property type="evidence" value="ECO:0007669"/>
    <property type="project" value="UniProtKB-UniRule"/>
</dbReference>
<accession>A0A4Q7P567</accession>
<keyword evidence="6 8" id="KW-0067">ATP-binding</keyword>
<keyword evidence="8" id="KW-0963">Cytoplasm</keyword>
<evidence type="ECO:0000256" key="4">
    <source>
        <dbReference type="ARBA" id="ARBA00022655"/>
    </source>
</evidence>
<keyword evidence="10" id="KW-1185">Reference proteome</keyword>
<dbReference type="OrthoDB" id="9773087at2"/>
<dbReference type="Gene3D" id="3.30.1300.10">
    <property type="entry name" value="Pantoate-beta-alanine ligase, C-terminal domain"/>
    <property type="match status" value="1"/>
</dbReference>
<comment type="miscellaneous">
    <text evidence="8">The reaction proceeds by a bi uni uni bi ping pong mechanism.</text>
</comment>
<dbReference type="InterPro" id="IPR003721">
    <property type="entry name" value="Pantoate_ligase"/>
</dbReference>
<dbReference type="NCBIfam" id="TIGR00125">
    <property type="entry name" value="cyt_tran_rel"/>
    <property type="match status" value="1"/>
</dbReference>
<dbReference type="AlphaFoldDB" id="A0A4Q7P567"/>
<comment type="caution">
    <text evidence="9">The sequence shown here is derived from an EMBL/GenBank/DDBJ whole genome shotgun (WGS) entry which is preliminary data.</text>
</comment>
<reference evidence="9 10" key="1">
    <citation type="submission" date="2019-02" db="EMBL/GenBank/DDBJ databases">
        <title>Genomic Encyclopedia of Archaeal and Bacterial Type Strains, Phase II (KMG-II): from individual species to whole genera.</title>
        <authorList>
            <person name="Goeker M."/>
        </authorList>
    </citation>
    <scope>NUCLEOTIDE SEQUENCE [LARGE SCALE GENOMIC DNA]</scope>
    <source>
        <strain evidence="9 10">DSM 21411</strain>
    </source>
</reference>
<evidence type="ECO:0000256" key="3">
    <source>
        <dbReference type="ARBA" id="ARBA00022598"/>
    </source>
</evidence>
<keyword evidence="4 8" id="KW-0566">Pantothenate biosynthesis</keyword>
<comment type="pathway">
    <text evidence="1 8">Cofactor biosynthesis; (R)-pantothenate biosynthesis; (R)-pantothenate from (R)-pantoate and beta-alanine: step 1/1.</text>
</comment>
<dbReference type="GO" id="GO:0005829">
    <property type="term" value="C:cytosol"/>
    <property type="evidence" value="ECO:0007669"/>
    <property type="project" value="TreeGrafter"/>
</dbReference>
<comment type="catalytic activity">
    <reaction evidence="7 8">
        <text>(R)-pantoate + beta-alanine + ATP = (R)-pantothenate + AMP + diphosphate + H(+)</text>
        <dbReference type="Rhea" id="RHEA:10912"/>
        <dbReference type="ChEBI" id="CHEBI:15378"/>
        <dbReference type="ChEBI" id="CHEBI:15980"/>
        <dbReference type="ChEBI" id="CHEBI:29032"/>
        <dbReference type="ChEBI" id="CHEBI:30616"/>
        <dbReference type="ChEBI" id="CHEBI:33019"/>
        <dbReference type="ChEBI" id="CHEBI:57966"/>
        <dbReference type="ChEBI" id="CHEBI:456215"/>
        <dbReference type="EC" id="6.3.2.1"/>
    </reaction>
</comment>
<comment type="subcellular location">
    <subcellularLocation>
        <location evidence="8">Cytoplasm</location>
    </subcellularLocation>
</comment>
<organism evidence="9 10">
    <name type="scientific">Cecembia calidifontis</name>
    <dbReference type="NCBI Taxonomy" id="1187080"/>
    <lineage>
        <taxon>Bacteria</taxon>
        <taxon>Pseudomonadati</taxon>
        <taxon>Bacteroidota</taxon>
        <taxon>Cytophagia</taxon>
        <taxon>Cytophagales</taxon>
        <taxon>Cyclobacteriaceae</taxon>
        <taxon>Cecembia</taxon>
    </lineage>
</organism>
<comment type="function">
    <text evidence="8">Catalyzes the condensation of pantoate with beta-alanine in an ATP-dependent reaction via a pantoyl-adenylate intermediate.</text>
</comment>
<dbReference type="NCBIfam" id="TIGR00018">
    <property type="entry name" value="panC"/>
    <property type="match status" value="1"/>
</dbReference>
<feature type="binding site" evidence="8">
    <location>
        <begin position="30"/>
        <end position="37"/>
    </location>
    <ligand>
        <name>ATP</name>
        <dbReference type="ChEBI" id="CHEBI:30616"/>
    </ligand>
</feature>
<evidence type="ECO:0000256" key="8">
    <source>
        <dbReference type="HAMAP-Rule" id="MF_00158"/>
    </source>
</evidence>
<comment type="subunit">
    <text evidence="8">Homodimer.</text>
</comment>
<name>A0A4Q7P567_9BACT</name>
<feature type="binding site" evidence="8">
    <location>
        <position position="61"/>
    </location>
    <ligand>
        <name>(R)-pantoate</name>
        <dbReference type="ChEBI" id="CHEBI:15980"/>
    </ligand>
</feature>
<dbReference type="FunFam" id="3.40.50.620:FF:000013">
    <property type="entry name" value="Pantothenate synthetase"/>
    <property type="match status" value="1"/>
</dbReference>
<dbReference type="InterPro" id="IPR014729">
    <property type="entry name" value="Rossmann-like_a/b/a_fold"/>
</dbReference>
<feature type="binding site" evidence="8">
    <location>
        <position position="176"/>
    </location>
    <ligand>
        <name>ATP</name>
        <dbReference type="ChEBI" id="CHEBI:30616"/>
    </ligand>
</feature>
<dbReference type="PANTHER" id="PTHR21299">
    <property type="entry name" value="CYTIDYLATE KINASE/PANTOATE-BETA-ALANINE LIGASE"/>
    <property type="match status" value="1"/>
</dbReference>
<evidence type="ECO:0000313" key="10">
    <source>
        <dbReference type="Proteomes" id="UP000292209"/>
    </source>
</evidence>
<keyword evidence="5 8" id="KW-0547">Nucleotide-binding</keyword>
<dbReference type="CDD" id="cd00560">
    <property type="entry name" value="PanC"/>
    <property type="match status" value="1"/>
</dbReference>
<dbReference type="Gene3D" id="3.40.50.620">
    <property type="entry name" value="HUPs"/>
    <property type="match status" value="1"/>
</dbReference>
<evidence type="ECO:0000313" key="9">
    <source>
        <dbReference type="EMBL" id="RZS95055.1"/>
    </source>
</evidence>
<dbReference type="Proteomes" id="UP000292209">
    <property type="component" value="Unassembled WGS sequence"/>
</dbReference>
<sequence length="282" mass="31654">MNVLYTKDTVKKFLLSLTKSQKTVGLVPTMGALHEGHLELVRNAKENSDVVIVSIFVNPTQFNNPDDFAKYPKTLDKDLDLLKNIGVDAVFVPENQEVYPESPMIKIDFGDLERVLEGAFRPGHFNGVGIVVSKLLNIVKPHKAFFGQKDLQQVAVIKRLVKDLSFDVEIIVVPTVREASGLALSSRNLRLSPEQREIALVLFKSLSFAKTELLKGEQWLNVKSEIQNQFKHTPEVELEYFELVDSEKMKVLDGLQEGNPISICIAAYVGEVRLIDNISVNH</sequence>
<feature type="binding site" evidence="8">
    <location>
        <position position="61"/>
    </location>
    <ligand>
        <name>beta-alanine</name>
        <dbReference type="ChEBI" id="CHEBI:57966"/>
    </ligand>
</feature>
<feature type="binding site" evidence="8">
    <location>
        <position position="153"/>
    </location>
    <ligand>
        <name>(R)-pantoate</name>
        <dbReference type="ChEBI" id="CHEBI:15980"/>
    </ligand>
</feature>